<evidence type="ECO:0000256" key="8">
    <source>
        <dbReference type="PIRSR" id="PIRSR000077-4"/>
    </source>
</evidence>
<dbReference type="PATRIC" id="fig|1125699.3.peg.1287"/>
<dbReference type="Gene3D" id="3.40.30.10">
    <property type="entry name" value="Glutaredoxin"/>
    <property type="match status" value="1"/>
</dbReference>
<sequence>MVREITEKEFDEVVLKASKPVLVDFYAPWCGDCKRLAPALEVIAEKNAALFDTVKIDVDKAPDTGKKYNINALPTLSVFRSGKNGPYISEPASKAQVDEWLKGQGF</sequence>
<dbReference type="GO" id="GO:0005737">
    <property type="term" value="C:cytoplasm"/>
    <property type="evidence" value="ECO:0007669"/>
    <property type="project" value="TreeGrafter"/>
</dbReference>
<feature type="site" description="Contributes to redox potential value" evidence="7">
    <location>
        <position position="31"/>
    </location>
</feature>
<comment type="similarity">
    <text evidence="1 6">Belongs to the thioredoxin family.</text>
</comment>
<evidence type="ECO:0000313" key="10">
    <source>
        <dbReference type="EMBL" id="EPF30944.1"/>
    </source>
</evidence>
<dbReference type="PANTHER" id="PTHR45663:SF11">
    <property type="entry name" value="GEO12009P1"/>
    <property type="match status" value="1"/>
</dbReference>
<proteinExistence type="inferred from homology"/>
<dbReference type="HOGENOM" id="CLU_090389_10_2_12"/>
<comment type="caution">
    <text evidence="10">The sequence shown here is derived from an EMBL/GenBank/DDBJ whole genome shotgun (WGS) entry which is preliminary data.</text>
</comment>
<dbReference type="Proteomes" id="UP000014541">
    <property type="component" value="Unassembled WGS sequence"/>
</dbReference>
<dbReference type="InterPro" id="IPR005746">
    <property type="entry name" value="Thioredoxin"/>
</dbReference>
<dbReference type="PANTHER" id="PTHR45663">
    <property type="entry name" value="GEO12009P1"/>
    <property type="match status" value="1"/>
</dbReference>
<evidence type="ECO:0000256" key="4">
    <source>
        <dbReference type="ARBA" id="ARBA00023157"/>
    </source>
</evidence>
<keyword evidence="4 8" id="KW-1015">Disulfide bond</keyword>
<dbReference type="AlphaFoldDB" id="S3L2D2"/>
<feature type="site" description="Contributes to redox potential value" evidence="7">
    <location>
        <position position="32"/>
    </location>
</feature>
<feature type="domain" description="Thioredoxin" evidence="9">
    <location>
        <begin position="1"/>
        <end position="106"/>
    </location>
</feature>
<feature type="active site" description="Nucleophile" evidence="7">
    <location>
        <position position="30"/>
    </location>
</feature>
<evidence type="ECO:0000259" key="9">
    <source>
        <dbReference type="PROSITE" id="PS51352"/>
    </source>
</evidence>
<feature type="site" description="Deprotonates C-terminal active site Cys" evidence="7">
    <location>
        <position position="24"/>
    </location>
</feature>
<dbReference type="PROSITE" id="PS51352">
    <property type="entry name" value="THIOREDOXIN_2"/>
    <property type="match status" value="1"/>
</dbReference>
<dbReference type="SUPFAM" id="SSF52833">
    <property type="entry name" value="Thioredoxin-like"/>
    <property type="match status" value="1"/>
</dbReference>
<feature type="disulfide bond" description="Redox-active" evidence="8">
    <location>
        <begin position="30"/>
        <end position="33"/>
    </location>
</feature>
<evidence type="ECO:0000256" key="1">
    <source>
        <dbReference type="ARBA" id="ARBA00008987"/>
    </source>
</evidence>
<dbReference type="GO" id="GO:0015035">
    <property type="term" value="F:protein-disulfide reductase activity"/>
    <property type="evidence" value="ECO:0007669"/>
    <property type="project" value="InterPro"/>
</dbReference>
<reference evidence="10 11" key="1">
    <citation type="submission" date="2013-04" db="EMBL/GenBank/DDBJ databases">
        <title>The Genome Sequence of Treponema maltophilum ATCC 51939.</title>
        <authorList>
            <consortium name="The Broad Institute Genomics Platform"/>
            <person name="Earl A."/>
            <person name="Ward D."/>
            <person name="Feldgarden M."/>
            <person name="Gevers D."/>
            <person name="Leonetti C."/>
            <person name="Blanton J.M."/>
            <person name="Dewhirst F.E."/>
            <person name="Izard J."/>
            <person name="Walker B."/>
            <person name="Young S."/>
            <person name="Zeng Q."/>
            <person name="Gargeya S."/>
            <person name="Fitzgerald M."/>
            <person name="Haas B."/>
            <person name="Abouelleil A."/>
            <person name="Allen A.W."/>
            <person name="Alvarado L."/>
            <person name="Arachchi H.M."/>
            <person name="Berlin A.M."/>
            <person name="Chapman S.B."/>
            <person name="Gainer-Dewar J."/>
            <person name="Goldberg J."/>
            <person name="Griggs A."/>
            <person name="Gujja S."/>
            <person name="Hansen M."/>
            <person name="Howarth C."/>
            <person name="Imamovic A."/>
            <person name="Ireland A."/>
            <person name="Larimer J."/>
            <person name="McCowan C."/>
            <person name="Murphy C."/>
            <person name="Pearson M."/>
            <person name="Poon T.W."/>
            <person name="Priest M."/>
            <person name="Roberts A."/>
            <person name="Saif S."/>
            <person name="Shea T."/>
            <person name="Sisk P."/>
            <person name="Sykes S."/>
            <person name="Wortman J."/>
            <person name="Nusbaum C."/>
            <person name="Birren B."/>
        </authorList>
    </citation>
    <scope>NUCLEOTIDE SEQUENCE [LARGE SCALE GENOMIC DNA]</scope>
    <source>
        <strain evidence="10 11">ATCC 51939</strain>
    </source>
</reference>
<protein>
    <recommendedName>
        <fullName evidence="6">Thioredoxin</fullName>
    </recommendedName>
</protein>
<accession>S3L2D2</accession>
<dbReference type="CDD" id="cd02947">
    <property type="entry name" value="TRX_family"/>
    <property type="match status" value="1"/>
</dbReference>
<feature type="active site" description="Nucleophile" evidence="7">
    <location>
        <position position="33"/>
    </location>
</feature>
<keyword evidence="5 8" id="KW-0676">Redox-active center</keyword>
<evidence type="ECO:0000313" key="11">
    <source>
        <dbReference type="Proteomes" id="UP000014541"/>
    </source>
</evidence>
<evidence type="ECO:0000256" key="2">
    <source>
        <dbReference type="ARBA" id="ARBA00022448"/>
    </source>
</evidence>
<keyword evidence="2" id="KW-0813">Transport</keyword>
<dbReference type="PRINTS" id="PR00421">
    <property type="entry name" value="THIOREDOXIN"/>
</dbReference>
<dbReference type="PIRSF" id="PIRSF000077">
    <property type="entry name" value="Thioredoxin"/>
    <property type="match status" value="1"/>
</dbReference>
<dbReference type="RefSeq" id="WP_016525555.1">
    <property type="nucleotide sequence ID" value="NZ_KE332518.1"/>
</dbReference>
<name>S3L2D2_TREMA</name>
<evidence type="ECO:0000256" key="5">
    <source>
        <dbReference type="ARBA" id="ARBA00023284"/>
    </source>
</evidence>
<keyword evidence="3" id="KW-0249">Electron transport</keyword>
<keyword evidence="11" id="KW-1185">Reference proteome</keyword>
<dbReference type="EMBL" id="ATFF01000006">
    <property type="protein sequence ID" value="EPF30944.1"/>
    <property type="molecule type" value="Genomic_DNA"/>
</dbReference>
<dbReference type="STRING" id="1125699.HMPREF9194_01271"/>
<dbReference type="eggNOG" id="COG3118">
    <property type="taxonomic scope" value="Bacteria"/>
</dbReference>
<dbReference type="InterPro" id="IPR036249">
    <property type="entry name" value="Thioredoxin-like_sf"/>
</dbReference>
<evidence type="ECO:0000256" key="6">
    <source>
        <dbReference type="PIRNR" id="PIRNR000077"/>
    </source>
</evidence>
<organism evidence="10 11">
    <name type="scientific">Treponema maltophilum ATCC 51939</name>
    <dbReference type="NCBI Taxonomy" id="1125699"/>
    <lineage>
        <taxon>Bacteria</taxon>
        <taxon>Pseudomonadati</taxon>
        <taxon>Spirochaetota</taxon>
        <taxon>Spirochaetia</taxon>
        <taxon>Spirochaetales</taxon>
        <taxon>Treponemataceae</taxon>
        <taxon>Treponema</taxon>
    </lineage>
</organism>
<evidence type="ECO:0000256" key="7">
    <source>
        <dbReference type="PIRSR" id="PIRSR000077-1"/>
    </source>
</evidence>
<evidence type="ECO:0000256" key="3">
    <source>
        <dbReference type="ARBA" id="ARBA00022982"/>
    </source>
</evidence>
<dbReference type="OrthoDB" id="9790390at2"/>
<gene>
    <name evidence="10" type="ORF">HMPREF9194_01271</name>
</gene>
<dbReference type="Pfam" id="PF00085">
    <property type="entry name" value="Thioredoxin"/>
    <property type="match status" value="1"/>
</dbReference>
<dbReference type="InterPro" id="IPR013766">
    <property type="entry name" value="Thioredoxin_domain"/>
</dbReference>